<evidence type="ECO:0000313" key="7">
    <source>
        <dbReference type="EMBL" id="MEE2525378.1"/>
    </source>
</evidence>
<dbReference type="Proteomes" id="UP001354971">
    <property type="component" value="Unassembled WGS sequence"/>
</dbReference>
<reference evidence="7 8" key="1">
    <citation type="submission" date="2024-01" db="EMBL/GenBank/DDBJ databases">
        <title>Hyphobacterium bacterium isolated from marine sediment.</title>
        <authorList>
            <person name="Zhao S."/>
        </authorList>
    </citation>
    <scope>NUCLEOTIDE SEQUENCE [LARGE SCALE GENOMIC DNA]</scope>
    <source>
        <strain evidence="8">HN65</strain>
    </source>
</reference>
<dbReference type="PANTHER" id="PTHR30480:SF13">
    <property type="entry name" value="BETA-HEXOSAMINIDASE"/>
    <property type="match status" value="1"/>
</dbReference>
<accession>A0ABU7LN82</accession>
<evidence type="ECO:0000256" key="4">
    <source>
        <dbReference type="ARBA" id="ARBA00022801"/>
    </source>
</evidence>
<keyword evidence="5" id="KW-0326">Glycosidase</keyword>
<evidence type="ECO:0000259" key="6">
    <source>
        <dbReference type="Pfam" id="PF00933"/>
    </source>
</evidence>
<dbReference type="InterPro" id="IPR036962">
    <property type="entry name" value="Glyco_hydro_3_N_sf"/>
</dbReference>
<evidence type="ECO:0000256" key="3">
    <source>
        <dbReference type="ARBA" id="ARBA00012663"/>
    </source>
</evidence>
<organism evidence="7 8">
    <name type="scientific">Hyphobacterium lacteum</name>
    <dbReference type="NCBI Taxonomy" id="3116575"/>
    <lineage>
        <taxon>Bacteria</taxon>
        <taxon>Pseudomonadati</taxon>
        <taxon>Pseudomonadota</taxon>
        <taxon>Alphaproteobacteria</taxon>
        <taxon>Maricaulales</taxon>
        <taxon>Maricaulaceae</taxon>
        <taxon>Hyphobacterium</taxon>
    </lineage>
</organism>
<dbReference type="GO" id="GO:0016787">
    <property type="term" value="F:hydrolase activity"/>
    <property type="evidence" value="ECO:0007669"/>
    <property type="project" value="UniProtKB-KW"/>
</dbReference>
<gene>
    <name evidence="7" type="ORF">V0U79_03295</name>
</gene>
<sequence>MHRRRFLKSVAAGSLLPFAPYAMTQEPLSLRQKAARMLLLGFIGDNVDTDGARAVAAHLEAGRVGGVLFLRHNVRSREGVEGLTAQFRGIAPNAWMAVDQEGGAVQRLSSDLGYSPIPRAFVVSEERSIEDAAALYGEAAREFRAAGFNLNLAPVADVQDDENGVIGRWGRGYGRDGERIAAYAGAFIEAFERAGASCAIKHFPGHGTSSGDSHHGFVDISETWSEAELEPFRRLIDAGMAHLIMGGHLTHSGLDPAGDPVTFSRPILTDLLRGQMGYTGALITDDLDMGAIRENYAQREAVIRSIQAGNDIIMMSNSAAPDPELPQRFASWVEEAVAAGELTERRIDQSMARLDVLARRSG</sequence>
<dbReference type="RefSeq" id="WP_330198041.1">
    <property type="nucleotide sequence ID" value="NZ_JAZDRP010000002.1"/>
</dbReference>
<protein>
    <recommendedName>
        <fullName evidence="3">beta-N-acetylhexosaminidase</fullName>
        <ecNumber evidence="3">3.2.1.52</ecNumber>
    </recommendedName>
</protein>
<keyword evidence="8" id="KW-1185">Reference proteome</keyword>
<evidence type="ECO:0000256" key="5">
    <source>
        <dbReference type="ARBA" id="ARBA00023295"/>
    </source>
</evidence>
<proteinExistence type="inferred from homology"/>
<dbReference type="SUPFAM" id="SSF51445">
    <property type="entry name" value="(Trans)glycosidases"/>
    <property type="match status" value="1"/>
</dbReference>
<dbReference type="InterPro" id="IPR050226">
    <property type="entry name" value="NagZ_Beta-hexosaminidase"/>
</dbReference>
<comment type="similarity">
    <text evidence="2">Belongs to the glycosyl hydrolase 3 family.</text>
</comment>
<dbReference type="EC" id="3.2.1.52" evidence="3"/>
<evidence type="ECO:0000256" key="1">
    <source>
        <dbReference type="ARBA" id="ARBA00001231"/>
    </source>
</evidence>
<feature type="domain" description="Glycoside hydrolase family 3 N-terminal" evidence="6">
    <location>
        <begin position="32"/>
        <end position="354"/>
    </location>
</feature>
<dbReference type="Gene3D" id="3.20.20.300">
    <property type="entry name" value="Glycoside hydrolase, family 3, N-terminal domain"/>
    <property type="match status" value="1"/>
</dbReference>
<dbReference type="InterPro" id="IPR001764">
    <property type="entry name" value="Glyco_hydro_3_N"/>
</dbReference>
<evidence type="ECO:0000256" key="2">
    <source>
        <dbReference type="ARBA" id="ARBA00005336"/>
    </source>
</evidence>
<keyword evidence="4 7" id="KW-0378">Hydrolase</keyword>
<dbReference type="EMBL" id="JAZDRP010000002">
    <property type="protein sequence ID" value="MEE2525378.1"/>
    <property type="molecule type" value="Genomic_DNA"/>
</dbReference>
<dbReference type="InterPro" id="IPR017853">
    <property type="entry name" value="GH"/>
</dbReference>
<dbReference type="Pfam" id="PF00933">
    <property type="entry name" value="Glyco_hydro_3"/>
    <property type="match status" value="1"/>
</dbReference>
<comment type="caution">
    <text evidence="7">The sequence shown here is derived from an EMBL/GenBank/DDBJ whole genome shotgun (WGS) entry which is preliminary data.</text>
</comment>
<comment type="catalytic activity">
    <reaction evidence="1">
        <text>Hydrolysis of terminal non-reducing N-acetyl-D-hexosamine residues in N-acetyl-beta-D-hexosaminides.</text>
        <dbReference type="EC" id="3.2.1.52"/>
    </reaction>
</comment>
<dbReference type="PANTHER" id="PTHR30480">
    <property type="entry name" value="BETA-HEXOSAMINIDASE-RELATED"/>
    <property type="match status" value="1"/>
</dbReference>
<evidence type="ECO:0000313" key="8">
    <source>
        <dbReference type="Proteomes" id="UP001354971"/>
    </source>
</evidence>
<name>A0ABU7LN82_9PROT</name>